<feature type="transmembrane region" description="Helical" evidence="7">
    <location>
        <begin position="179"/>
        <end position="199"/>
    </location>
</feature>
<feature type="transmembrane region" description="Helical" evidence="7">
    <location>
        <begin position="91"/>
        <end position="124"/>
    </location>
</feature>
<reference evidence="9" key="2">
    <citation type="submission" date="2021-04" db="EMBL/GenBank/DDBJ databases">
        <authorList>
            <person name="Gilroy R."/>
        </authorList>
    </citation>
    <scope>NUCLEOTIDE SEQUENCE</scope>
    <source>
        <strain evidence="9">ChiBcec1-1093</strain>
    </source>
</reference>
<feature type="transmembrane region" description="Helical" evidence="7">
    <location>
        <begin position="362"/>
        <end position="388"/>
    </location>
</feature>
<sequence>MNAPLIITLGVTVFLIVGFLSGKFKLGLVAMTAATILCVTGVLTFDEAYANFSNGNVIMVGAIFILSGALGKTSLVPVLKELIMRNSSKSGLIVFLYLLANAILIQFSMPTALVAMMIPFMAAFGEDSKIQPSHLLLPGAVVAHCWQGMFPGAFFVMLNSYLEASGTDVRLGMLDYSKVVALPALFSLFYMAFIGWRGFKPNKLVETDAVKATASKSDLTPFQEKIVYVVFVLTFVGILLSNYLPIDMQVIPVIADLVLLYCGILNLNDVKNFMNIDTLFMLAGVLPLATAMQKTGAGTVFADFILSLLGGNPAPITVLIAFYMAGAVLTQFMSNTATQNIFVTLAVVTALNLGLDPRAFCIAIYAGCTAAMMTPTASPSIAIAFGAGQYKIKDVVKVCLPLWIIYGVLVIFMSTLIYPLA</sequence>
<feature type="transmembrane region" description="Helical" evidence="7">
    <location>
        <begin position="250"/>
        <end position="267"/>
    </location>
</feature>
<dbReference type="Pfam" id="PF03600">
    <property type="entry name" value="CitMHS"/>
    <property type="match status" value="1"/>
</dbReference>
<evidence type="ECO:0000256" key="4">
    <source>
        <dbReference type="ARBA" id="ARBA00022737"/>
    </source>
</evidence>
<keyword evidence="3 7" id="KW-0812">Transmembrane</keyword>
<evidence type="ECO:0000256" key="6">
    <source>
        <dbReference type="ARBA" id="ARBA00023136"/>
    </source>
</evidence>
<organism evidence="9 10">
    <name type="scientific">Candidatus Lachnoclostridium stercorigallinarum</name>
    <dbReference type="NCBI Taxonomy" id="2838634"/>
    <lineage>
        <taxon>Bacteria</taxon>
        <taxon>Bacillati</taxon>
        <taxon>Bacillota</taxon>
        <taxon>Clostridia</taxon>
        <taxon>Lachnospirales</taxon>
        <taxon>Lachnospiraceae</taxon>
    </lineage>
</organism>
<evidence type="ECO:0000313" key="9">
    <source>
        <dbReference type="EMBL" id="HIZ78928.1"/>
    </source>
</evidence>
<evidence type="ECO:0000256" key="1">
    <source>
        <dbReference type="ARBA" id="ARBA00004141"/>
    </source>
</evidence>
<name>A0A9D2GFP4_9FIRM</name>
<dbReference type="EMBL" id="DXBC01000060">
    <property type="protein sequence ID" value="HIZ78928.1"/>
    <property type="molecule type" value="Genomic_DNA"/>
</dbReference>
<evidence type="ECO:0000256" key="3">
    <source>
        <dbReference type="ARBA" id="ARBA00022692"/>
    </source>
</evidence>
<keyword evidence="6 7" id="KW-0472">Membrane</keyword>
<feature type="transmembrane region" description="Helical" evidence="7">
    <location>
        <begin position="304"/>
        <end position="325"/>
    </location>
</feature>
<feature type="transmembrane region" description="Helical" evidence="7">
    <location>
        <begin position="226"/>
        <end position="243"/>
    </location>
</feature>
<evidence type="ECO:0000313" key="10">
    <source>
        <dbReference type="Proteomes" id="UP000824101"/>
    </source>
</evidence>
<keyword evidence="5 7" id="KW-1133">Transmembrane helix</keyword>
<dbReference type="PANTHER" id="PTHR43652:SF2">
    <property type="entry name" value="BASIC AMINO ACID ANTIPORTER YFCC-RELATED"/>
    <property type="match status" value="1"/>
</dbReference>
<dbReference type="Proteomes" id="UP000824101">
    <property type="component" value="Unassembled WGS sequence"/>
</dbReference>
<dbReference type="PANTHER" id="PTHR43652">
    <property type="entry name" value="BASIC AMINO ACID ANTIPORTER YFCC-RELATED"/>
    <property type="match status" value="1"/>
</dbReference>
<accession>A0A9D2GFP4</accession>
<evidence type="ECO:0000256" key="7">
    <source>
        <dbReference type="SAM" id="Phobius"/>
    </source>
</evidence>
<comment type="subcellular location">
    <subcellularLocation>
        <location evidence="1">Membrane</location>
        <topology evidence="1">Multi-pass membrane protein</topology>
    </subcellularLocation>
</comment>
<evidence type="ECO:0000256" key="5">
    <source>
        <dbReference type="ARBA" id="ARBA00022989"/>
    </source>
</evidence>
<feature type="transmembrane region" description="Helical" evidence="7">
    <location>
        <begin position="136"/>
        <end position="158"/>
    </location>
</feature>
<evidence type="ECO:0000256" key="2">
    <source>
        <dbReference type="ARBA" id="ARBA00022448"/>
    </source>
</evidence>
<dbReference type="AlphaFoldDB" id="A0A9D2GFP4"/>
<reference evidence="9" key="1">
    <citation type="journal article" date="2021" name="PeerJ">
        <title>Extensive microbial diversity within the chicken gut microbiome revealed by metagenomics and culture.</title>
        <authorList>
            <person name="Gilroy R."/>
            <person name="Ravi A."/>
            <person name="Getino M."/>
            <person name="Pursley I."/>
            <person name="Horton D.L."/>
            <person name="Alikhan N.F."/>
            <person name="Baker D."/>
            <person name="Gharbi K."/>
            <person name="Hall N."/>
            <person name="Watson M."/>
            <person name="Adriaenssens E.M."/>
            <person name="Foster-Nyarko E."/>
            <person name="Jarju S."/>
            <person name="Secka A."/>
            <person name="Antonio M."/>
            <person name="Oren A."/>
            <person name="Chaudhuri R.R."/>
            <person name="La Ragione R."/>
            <person name="Hildebrand F."/>
            <person name="Pallen M.J."/>
        </authorList>
    </citation>
    <scope>NUCLEOTIDE SEQUENCE</scope>
    <source>
        <strain evidence="9">ChiBcec1-1093</strain>
    </source>
</reference>
<feature type="transmembrane region" description="Helical" evidence="7">
    <location>
        <begin position="337"/>
        <end position="355"/>
    </location>
</feature>
<feature type="transmembrane region" description="Helical" evidence="7">
    <location>
        <begin position="400"/>
        <end position="420"/>
    </location>
</feature>
<dbReference type="GO" id="GO:0055085">
    <property type="term" value="P:transmembrane transport"/>
    <property type="evidence" value="ECO:0007669"/>
    <property type="project" value="InterPro"/>
</dbReference>
<feature type="transmembrane region" description="Helical" evidence="7">
    <location>
        <begin position="28"/>
        <end position="45"/>
    </location>
</feature>
<keyword evidence="4" id="KW-0677">Repeat</keyword>
<feature type="transmembrane region" description="Helical" evidence="7">
    <location>
        <begin position="57"/>
        <end position="79"/>
    </location>
</feature>
<gene>
    <name evidence="9" type="ORF">IAA17_04005</name>
</gene>
<dbReference type="GO" id="GO:0005886">
    <property type="term" value="C:plasma membrane"/>
    <property type="evidence" value="ECO:0007669"/>
    <property type="project" value="TreeGrafter"/>
</dbReference>
<feature type="transmembrane region" description="Helical" evidence="7">
    <location>
        <begin position="273"/>
        <end position="292"/>
    </location>
</feature>
<feature type="domain" description="Citrate transporter-like" evidence="8">
    <location>
        <begin position="17"/>
        <end position="363"/>
    </location>
</feature>
<protein>
    <submittedName>
        <fullName evidence="9">Anion permease</fullName>
    </submittedName>
</protein>
<proteinExistence type="predicted"/>
<dbReference type="InterPro" id="IPR051679">
    <property type="entry name" value="DASS-Related_Transporters"/>
</dbReference>
<feature type="transmembrane region" description="Helical" evidence="7">
    <location>
        <begin position="6"/>
        <end position="21"/>
    </location>
</feature>
<comment type="caution">
    <text evidence="9">The sequence shown here is derived from an EMBL/GenBank/DDBJ whole genome shotgun (WGS) entry which is preliminary data.</text>
</comment>
<evidence type="ECO:0000259" key="8">
    <source>
        <dbReference type="Pfam" id="PF03600"/>
    </source>
</evidence>
<keyword evidence="2" id="KW-0813">Transport</keyword>
<dbReference type="InterPro" id="IPR004680">
    <property type="entry name" value="Cit_transptr-like_dom"/>
</dbReference>